<evidence type="ECO:0000256" key="6">
    <source>
        <dbReference type="ARBA" id="ARBA00022975"/>
    </source>
</evidence>
<comment type="caution">
    <text evidence="9">The sequence shown here is derived from an EMBL/GenBank/DDBJ whole genome shotgun (WGS) entry which is preliminary data.</text>
</comment>
<keyword evidence="4 7" id="KW-0808">Transferase</keyword>
<evidence type="ECO:0000256" key="1">
    <source>
        <dbReference type="ARBA" id="ARBA00004889"/>
    </source>
</evidence>
<feature type="binding site" evidence="7">
    <location>
        <position position="160"/>
    </location>
    <ligand>
        <name>orotate</name>
        <dbReference type="ChEBI" id="CHEBI:30839"/>
    </ligand>
</feature>
<feature type="domain" description="Phosphoribosyltransferase" evidence="8">
    <location>
        <begin position="89"/>
        <end position="167"/>
    </location>
</feature>
<dbReference type="PANTHER" id="PTHR19278">
    <property type="entry name" value="OROTATE PHOSPHORIBOSYLTRANSFERASE"/>
    <property type="match status" value="1"/>
</dbReference>
<evidence type="ECO:0000313" key="10">
    <source>
        <dbReference type="Proteomes" id="UP000824037"/>
    </source>
</evidence>
<feature type="binding site" evidence="7">
    <location>
        <position position="106"/>
    </location>
    <ligand>
        <name>5-phospho-alpha-D-ribose 1-diphosphate</name>
        <dbReference type="ChEBI" id="CHEBI:58017"/>
        <note>ligand shared between dimeric partners</note>
    </ligand>
</feature>
<organism evidence="9 10">
    <name type="scientific">Candidatus Ruania gallistercoris</name>
    <dbReference type="NCBI Taxonomy" id="2838746"/>
    <lineage>
        <taxon>Bacteria</taxon>
        <taxon>Bacillati</taxon>
        <taxon>Actinomycetota</taxon>
        <taxon>Actinomycetes</taxon>
        <taxon>Micrococcales</taxon>
        <taxon>Ruaniaceae</taxon>
        <taxon>Ruania</taxon>
    </lineage>
</organism>
<dbReference type="NCBIfam" id="TIGR00336">
    <property type="entry name" value="pyrE"/>
    <property type="match status" value="1"/>
</dbReference>
<dbReference type="InterPro" id="IPR000836">
    <property type="entry name" value="PRTase_dom"/>
</dbReference>
<dbReference type="GO" id="GO:0044205">
    <property type="term" value="P:'de novo' UMP biosynthetic process"/>
    <property type="evidence" value="ECO:0007669"/>
    <property type="project" value="UniProtKB-UniRule"/>
</dbReference>
<evidence type="ECO:0000259" key="8">
    <source>
        <dbReference type="Pfam" id="PF00156"/>
    </source>
</evidence>
<comment type="catalytic activity">
    <reaction evidence="7">
        <text>orotidine 5'-phosphate + diphosphate = orotate + 5-phospho-alpha-D-ribose 1-diphosphate</text>
        <dbReference type="Rhea" id="RHEA:10380"/>
        <dbReference type="ChEBI" id="CHEBI:30839"/>
        <dbReference type="ChEBI" id="CHEBI:33019"/>
        <dbReference type="ChEBI" id="CHEBI:57538"/>
        <dbReference type="ChEBI" id="CHEBI:58017"/>
        <dbReference type="EC" id="2.4.2.10"/>
    </reaction>
</comment>
<dbReference type="PANTHER" id="PTHR19278:SF9">
    <property type="entry name" value="URIDINE 5'-MONOPHOSPHATE SYNTHASE"/>
    <property type="match status" value="1"/>
</dbReference>
<feature type="binding site" description="in other chain" evidence="7">
    <location>
        <begin position="128"/>
        <end position="136"/>
    </location>
    <ligand>
        <name>5-phospho-alpha-D-ribose 1-diphosphate</name>
        <dbReference type="ChEBI" id="CHEBI:58017"/>
        <note>ligand shared between dimeric partners</note>
    </ligand>
</feature>
<feature type="binding site" evidence="7">
    <location>
        <position position="132"/>
    </location>
    <ligand>
        <name>orotate</name>
        <dbReference type="ChEBI" id="CHEBI:30839"/>
    </ligand>
</feature>
<dbReference type="HAMAP" id="MF_01208">
    <property type="entry name" value="PyrE"/>
    <property type="match status" value="1"/>
</dbReference>
<accession>A0A9D2EHP6</accession>
<comment type="pathway">
    <text evidence="1 7">Pyrimidine metabolism; UMP biosynthesis via de novo pathway; UMP from orotate: step 1/2.</text>
</comment>
<feature type="binding site" description="in other chain" evidence="7">
    <location>
        <position position="103"/>
    </location>
    <ligand>
        <name>5-phospho-alpha-D-ribose 1-diphosphate</name>
        <dbReference type="ChEBI" id="CHEBI:58017"/>
        <note>ligand shared between dimeric partners</note>
    </ligand>
</feature>
<dbReference type="CDD" id="cd06223">
    <property type="entry name" value="PRTases_typeI"/>
    <property type="match status" value="1"/>
</dbReference>
<evidence type="ECO:0000256" key="3">
    <source>
        <dbReference type="ARBA" id="ARBA00022676"/>
    </source>
</evidence>
<dbReference type="Gene3D" id="3.40.50.2020">
    <property type="match status" value="1"/>
</dbReference>
<dbReference type="InterPro" id="IPR029057">
    <property type="entry name" value="PRTase-like"/>
</dbReference>
<evidence type="ECO:0000256" key="2">
    <source>
        <dbReference type="ARBA" id="ARBA00011971"/>
    </source>
</evidence>
<dbReference type="GO" id="GO:0000287">
    <property type="term" value="F:magnesium ion binding"/>
    <property type="evidence" value="ECO:0007669"/>
    <property type="project" value="UniProtKB-UniRule"/>
</dbReference>
<feature type="binding site" evidence="7">
    <location>
        <position position="102"/>
    </location>
    <ligand>
        <name>5-phospho-alpha-D-ribose 1-diphosphate</name>
        <dbReference type="ChEBI" id="CHEBI:58017"/>
        <note>ligand shared between dimeric partners</note>
    </ligand>
</feature>
<keyword evidence="6 7" id="KW-0665">Pyrimidine biosynthesis</keyword>
<keyword evidence="3 7" id="KW-0328">Glycosyltransferase</keyword>
<comment type="subunit">
    <text evidence="7">Homodimer.</text>
</comment>
<reference evidence="9" key="2">
    <citation type="submission" date="2021-04" db="EMBL/GenBank/DDBJ databases">
        <authorList>
            <person name="Gilroy R."/>
        </authorList>
    </citation>
    <scope>NUCLEOTIDE SEQUENCE</scope>
    <source>
        <strain evidence="9">ChiGjej4B4-7305</strain>
    </source>
</reference>
<protein>
    <recommendedName>
        <fullName evidence="2 7">Orotate phosphoribosyltransferase</fullName>
        <shortName evidence="7">OPRT</shortName>
        <shortName evidence="7">OPRTase</shortName>
        <ecNumber evidence="2 7">2.4.2.10</ecNumber>
    </recommendedName>
</protein>
<dbReference type="EMBL" id="DXBY01000328">
    <property type="protein sequence ID" value="HIZ37919.1"/>
    <property type="molecule type" value="Genomic_DNA"/>
</dbReference>
<gene>
    <name evidence="7" type="primary">pyrE</name>
    <name evidence="9" type="ORF">H9815_19245</name>
</gene>
<evidence type="ECO:0000313" key="9">
    <source>
        <dbReference type="EMBL" id="HIZ37919.1"/>
    </source>
</evidence>
<sequence>MTSTPLQRLADLVNTHAVVHGKVTLSSGREADYYVDMRRVTLHHEAAPLIGHLLLDRLEEEGMGVGEIDAVGGLTMGADPVVCAVQHAAASRGLDLDAFLVRKEAKGHGMKRQVEGPDVAGRRVVIVEDTSTTGGSALTAVAAAREAGATVVGVASVVDRDTGAREAVQRVDLPYLWVLSAADLGLDPQ</sequence>
<keyword evidence="5 7" id="KW-0460">Magnesium</keyword>
<dbReference type="EC" id="2.4.2.10" evidence="2 7"/>
<comment type="caution">
    <text evidence="7">Lacks conserved residue(s) required for the propagation of feature annotation.</text>
</comment>
<dbReference type="InterPro" id="IPR004467">
    <property type="entry name" value="Or_phspho_trans_dom"/>
</dbReference>
<comment type="similarity">
    <text evidence="7">Belongs to the purine/pyrimidine phosphoribosyltransferase family. PyrE subfamily.</text>
</comment>
<dbReference type="Pfam" id="PF00156">
    <property type="entry name" value="Pribosyltran"/>
    <property type="match status" value="1"/>
</dbReference>
<evidence type="ECO:0000256" key="7">
    <source>
        <dbReference type="HAMAP-Rule" id="MF_01208"/>
    </source>
</evidence>
<dbReference type="SUPFAM" id="SSF53271">
    <property type="entry name" value="PRTase-like"/>
    <property type="match status" value="1"/>
</dbReference>
<feature type="binding site" evidence="7">
    <location>
        <position position="108"/>
    </location>
    <ligand>
        <name>5-phospho-alpha-D-ribose 1-diphosphate</name>
        <dbReference type="ChEBI" id="CHEBI:58017"/>
        <note>ligand shared between dimeric partners</note>
    </ligand>
</feature>
<dbReference type="GO" id="GO:0019856">
    <property type="term" value="P:pyrimidine nucleobase biosynthetic process"/>
    <property type="evidence" value="ECO:0007669"/>
    <property type="project" value="TreeGrafter"/>
</dbReference>
<reference evidence="9" key="1">
    <citation type="journal article" date="2021" name="PeerJ">
        <title>Extensive microbial diversity within the chicken gut microbiome revealed by metagenomics and culture.</title>
        <authorList>
            <person name="Gilroy R."/>
            <person name="Ravi A."/>
            <person name="Getino M."/>
            <person name="Pursley I."/>
            <person name="Horton D.L."/>
            <person name="Alikhan N.F."/>
            <person name="Baker D."/>
            <person name="Gharbi K."/>
            <person name="Hall N."/>
            <person name="Watson M."/>
            <person name="Adriaenssens E.M."/>
            <person name="Foster-Nyarko E."/>
            <person name="Jarju S."/>
            <person name="Secka A."/>
            <person name="Antonio M."/>
            <person name="Oren A."/>
            <person name="Chaudhuri R.R."/>
            <person name="La Ragione R."/>
            <person name="Hildebrand F."/>
            <person name="Pallen M.J."/>
        </authorList>
    </citation>
    <scope>NUCLEOTIDE SEQUENCE</scope>
    <source>
        <strain evidence="9">ChiGjej4B4-7305</strain>
    </source>
</reference>
<comment type="cofactor">
    <cofactor evidence="7">
        <name>Mg(2+)</name>
        <dbReference type="ChEBI" id="CHEBI:18420"/>
    </cofactor>
</comment>
<dbReference type="Proteomes" id="UP000824037">
    <property type="component" value="Unassembled WGS sequence"/>
</dbReference>
<name>A0A9D2EHP6_9MICO</name>
<proteinExistence type="inferred from homology"/>
<evidence type="ECO:0000256" key="4">
    <source>
        <dbReference type="ARBA" id="ARBA00022679"/>
    </source>
</evidence>
<dbReference type="InterPro" id="IPR023031">
    <property type="entry name" value="OPRT"/>
</dbReference>
<dbReference type="AlphaFoldDB" id="A0A9D2EHP6"/>
<dbReference type="GO" id="GO:0004588">
    <property type="term" value="F:orotate phosphoribosyltransferase activity"/>
    <property type="evidence" value="ECO:0007669"/>
    <property type="project" value="UniProtKB-UniRule"/>
</dbReference>
<comment type="function">
    <text evidence="7">Catalyzes the transfer of a ribosyl phosphate group from 5-phosphoribose 1-diphosphate to orotate, leading to the formation of orotidine monophosphate (OMP).</text>
</comment>
<evidence type="ECO:0000256" key="5">
    <source>
        <dbReference type="ARBA" id="ARBA00022842"/>
    </source>
</evidence>
<dbReference type="FunFam" id="3.40.50.2020:FF:000029">
    <property type="entry name" value="Orotate phosphoribosyltransferase"/>
    <property type="match status" value="1"/>
</dbReference>